<dbReference type="GO" id="GO:0042597">
    <property type="term" value="C:periplasmic space"/>
    <property type="evidence" value="ECO:0007669"/>
    <property type="project" value="InterPro"/>
</dbReference>
<dbReference type="InterPro" id="IPR022455">
    <property type="entry name" value="Methanol_oxidation_MoxJ"/>
</dbReference>
<dbReference type="SMART" id="SM00062">
    <property type="entry name" value="PBPb"/>
    <property type="match status" value="1"/>
</dbReference>
<protein>
    <submittedName>
        <fullName evidence="4">Amino acid ABC transporter substrate-binding protein (PAAT family)</fullName>
    </submittedName>
</protein>
<evidence type="ECO:0000313" key="5">
    <source>
        <dbReference type="Proteomes" id="UP000319859"/>
    </source>
</evidence>
<proteinExistence type="predicted"/>
<dbReference type="Proteomes" id="UP000319859">
    <property type="component" value="Unassembled WGS sequence"/>
</dbReference>
<dbReference type="Pfam" id="PF00497">
    <property type="entry name" value="SBP_bac_3"/>
    <property type="match status" value="1"/>
</dbReference>
<name>A0A560FP45_9PROT</name>
<dbReference type="InterPro" id="IPR001638">
    <property type="entry name" value="Solute-binding_3/MltF_N"/>
</dbReference>
<dbReference type="EMBL" id="VITN01000002">
    <property type="protein sequence ID" value="TWB23393.1"/>
    <property type="molecule type" value="Genomic_DNA"/>
</dbReference>
<dbReference type="PANTHER" id="PTHR35936">
    <property type="entry name" value="MEMBRANE-BOUND LYTIC MUREIN TRANSGLYCOSYLASE F"/>
    <property type="match status" value="1"/>
</dbReference>
<organism evidence="4 5">
    <name type="scientific">Nitrospirillum amazonense</name>
    <dbReference type="NCBI Taxonomy" id="28077"/>
    <lineage>
        <taxon>Bacteria</taxon>
        <taxon>Pseudomonadati</taxon>
        <taxon>Pseudomonadota</taxon>
        <taxon>Alphaproteobacteria</taxon>
        <taxon>Rhodospirillales</taxon>
        <taxon>Azospirillaceae</taxon>
        <taxon>Nitrospirillum</taxon>
    </lineage>
</organism>
<dbReference type="AlphaFoldDB" id="A0A560FP45"/>
<accession>A0A560FP45</accession>
<dbReference type="NCBIfam" id="TIGR03870">
    <property type="entry name" value="ABC_MoxJ"/>
    <property type="match status" value="1"/>
</dbReference>
<comment type="caution">
    <text evidence="4">The sequence shown here is derived from an EMBL/GenBank/DDBJ whole genome shotgun (WGS) entry which is preliminary data.</text>
</comment>
<feature type="chain" id="PRO_5021823082" evidence="2">
    <location>
        <begin position="41"/>
        <end position="295"/>
    </location>
</feature>
<feature type="signal peptide" evidence="2">
    <location>
        <begin position="1"/>
        <end position="40"/>
    </location>
</feature>
<dbReference type="Gene3D" id="3.40.190.10">
    <property type="entry name" value="Periplasmic binding protein-like II"/>
    <property type="match status" value="2"/>
</dbReference>
<evidence type="ECO:0000259" key="3">
    <source>
        <dbReference type="SMART" id="SM00062"/>
    </source>
</evidence>
<dbReference type="SUPFAM" id="SSF53850">
    <property type="entry name" value="Periplasmic binding protein-like II"/>
    <property type="match status" value="1"/>
</dbReference>
<dbReference type="GO" id="GO:0046170">
    <property type="term" value="P:methanol catabolic process"/>
    <property type="evidence" value="ECO:0007669"/>
    <property type="project" value="InterPro"/>
</dbReference>
<keyword evidence="1 2" id="KW-0732">Signal</keyword>
<reference evidence="4 5" key="1">
    <citation type="submission" date="2019-06" db="EMBL/GenBank/DDBJ databases">
        <title>Genomic Encyclopedia of Type Strains, Phase IV (KMG-V): Genome sequencing to study the core and pangenomes of soil and plant-associated prokaryotes.</title>
        <authorList>
            <person name="Whitman W."/>
        </authorList>
    </citation>
    <scope>NUCLEOTIDE SEQUENCE [LARGE SCALE GENOMIC DNA]</scope>
    <source>
        <strain evidence="4 5">BR 11880</strain>
    </source>
</reference>
<gene>
    <name evidence="4" type="ORF">FBZ89_102146</name>
</gene>
<evidence type="ECO:0000256" key="1">
    <source>
        <dbReference type="ARBA" id="ARBA00022729"/>
    </source>
</evidence>
<evidence type="ECO:0000256" key="2">
    <source>
        <dbReference type="SAM" id="SignalP"/>
    </source>
</evidence>
<sequence>MSKSVSPSMTVRTLAACGLLTVSVLLVPAAAAAGAGPAVAPGTPQPTLRICASAKELPYSAADGSGFENKIATTVAQAMGRQPVFVYADKPAIYLVRDWLDKKKCDVVVGLDASDPRVLTTVPYYRTGYVFVTRQDKHLDVHSWNDPAIRKVGHIVVEFGSPSEAMLKQVDRYNDNMSYLYSLVGFRSPRNEYVQIAPERMAGEVRSGGADLAVAFGPTIARYVKADPTLRMTPVRDDASRGDGQKLPQTYDQSMGVRQGDTELLAALNAALAKARPQIAAILAEEGIPLVQAAN</sequence>
<dbReference type="PANTHER" id="PTHR35936:SF17">
    <property type="entry name" value="ARGININE-BINDING EXTRACELLULAR PROTEIN ARTP"/>
    <property type="match status" value="1"/>
</dbReference>
<dbReference type="RefSeq" id="WP_211115091.1">
    <property type="nucleotide sequence ID" value="NZ_VITN01000002.1"/>
</dbReference>
<feature type="domain" description="Solute-binding protein family 3/N-terminal" evidence="3">
    <location>
        <begin position="47"/>
        <end position="286"/>
    </location>
</feature>
<evidence type="ECO:0000313" key="4">
    <source>
        <dbReference type="EMBL" id="TWB23393.1"/>
    </source>
</evidence>